<evidence type="ECO:0000313" key="1">
    <source>
        <dbReference type="EMBL" id="KAI3437572.1"/>
    </source>
</evidence>
<protein>
    <submittedName>
        <fullName evidence="1">Uncharacterized protein</fullName>
    </submittedName>
</protein>
<accession>A0A9D4Z1F8</accession>
<proteinExistence type="predicted"/>
<organism evidence="1 2">
    <name type="scientific">Chlorella vulgaris</name>
    <name type="common">Green alga</name>
    <dbReference type="NCBI Taxonomy" id="3077"/>
    <lineage>
        <taxon>Eukaryota</taxon>
        <taxon>Viridiplantae</taxon>
        <taxon>Chlorophyta</taxon>
        <taxon>core chlorophytes</taxon>
        <taxon>Trebouxiophyceae</taxon>
        <taxon>Chlorellales</taxon>
        <taxon>Chlorellaceae</taxon>
        <taxon>Chlorella clade</taxon>
        <taxon>Chlorella</taxon>
    </lineage>
</organism>
<dbReference type="AlphaFoldDB" id="A0A9D4Z1F8"/>
<dbReference type="OrthoDB" id="512063at2759"/>
<comment type="caution">
    <text evidence="1">The sequence shown here is derived from an EMBL/GenBank/DDBJ whole genome shotgun (WGS) entry which is preliminary data.</text>
</comment>
<sequence length="340" mass="36447">MHQEVYGIYAADKQVSDTGSGGVRCCSSRCAASRSPGGSLAGLTCDPLIELVYRSGLLSIRDLRAVVSCTRSPTIHAVARERATHHISTAACTLRSMRAAFQLCEARVRGLALDAEARLLQLGVPMNAVHPELGSPLRQGGGSHHANYAALVSLGQALRAATHPACWAPAPANLWDVVAASAGFCMRPQLVLLLSILLPVEARLCYLGLRHTAYSGPGVHDLGGLIKSVLLRMMMHPVGPHSTLRLTKQLKQVAPRLSPFSLWLLRQCAAVPGSGALSLAQQQARRVQQQAALAAQIDRLFGAQQEQVLYSSAAWTALLQGLPTRHLVAFYVKYLADSFQ</sequence>
<name>A0A9D4Z1F8_CHLVU</name>
<reference evidence="1" key="1">
    <citation type="journal article" date="2019" name="Plant J.">
        <title>Chlorella vulgaris genome assembly and annotation reveals the molecular basis for metabolic acclimation to high light conditions.</title>
        <authorList>
            <person name="Cecchin M."/>
            <person name="Marcolungo L."/>
            <person name="Rossato M."/>
            <person name="Girolomoni L."/>
            <person name="Cosentino E."/>
            <person name="Cuine S."/>
            <person name="Li-Beisson Y."/>
            <person name="Delledonne M."/>
            <person name="Ballottari M."/>
        </authorList>
    </citation>
    <scope>NUCLEOTIDE SEQUENCE</scope>
    <source>
        <strain evidence="1">211/11P</strain>
    </source>
</reference>
<keyword evidence="2" id="KW-1185">Reference proteome</keyword>
<evidence type="ECO:0000313" key="2">
    <source>
        <dbReference type="Proteomes" id="UP001055712"/>
    </source>
</evidence>
<dbReference type="EMBL" id="SIDB01000001">
    <property type="protein sequence ID" value="KAI3437572.1"/>
    <property type="molecule type" value="Genomic_DNA"/>
</dbReference>
<gene>
    <name evidence="1" type="ORF">D9Q98_000025</name>
</gene>
<reference evidence="1" key="2">
    <citation type="submission" date="2020-11" db="EMBL/GenBank/DDBJ databases">
        <authorList>
            <person name="Cecchin M."/>
            <person name="Marcolungo L."/>
            <person name="Rossato M."/>
            <person name="Girolomoni L."/>
            <person name="Cosentino E."/>
            <person name="Cuine S."/>
            <person name="Li-Beisson Y."/>
            <person name="Delledonne M."/>
            <person name="Ballottari M."/>
        </authorList>
    </citation>
    <scope>NUCLEOTIDE SEQUENCE</scope>
    <source>
        <strain evidence="1">211/11P</strain>
        <tissue evidence="1">Whole cell</tissue>
    </source>
</reference>
<dbReference type="Proteomes" id="UP001055712">
    <property type="component" value="Unassembled WGS sequence"/>
</dbReference>